<evidence type="ECO:0000256" key="1">
    <source>
        <dbReference type="ARBA" id="ARBA00009986"/>
    </source>
</evidence>
<dbReference type="InterPro" id="IPR010061">
    <property type="entry name" value="MeMal-semiAld_DH"/>
</dbReference>
<gene>
    <name evidence="2" type="ORF">RhiirC2_764032</name>
</gene>
<dbReference type="GO" id="GO:0006210">
    <property type="term" value="P:thymine catabolic process"/>
    <property type="evidence" value="ECO:0007669"/>
    <property type="project" value="TreeGrafter"/>
</dbReference>
<dbReference type="PANTHER" id="PTHR43866">
    <property type="entry name" value="MALONATE-SEMIALDEHYDE DEHYDROGENASE"/>
    <property type="match status" value="1"/>
</dbReference>
<name>A0A2N1M6D1_9GLOM</name>
<protein>
    <recommendedName>
        <fullName evidence="4">FAR1 domain-containing protein</fullName>
    </recommendedName>
</protein>
<reference evidence="2 3" key="2">
    <citation type="submission" date="2017-10" db="EMBL/GenBank/DDBJ databases">
        <title>Extensive intraspecific genome diversity in a model arbuscular mycorrhizal fungus.</title>
        <authorList>
            <person name="Chen E.C.H."/>
            <person name="Morin E."/>
            <person name="Baudet D."/>
            <person name="Noel J."/>
            <person name="Ndikumana S."/>
            <person name="Charron P."/>
            <person name="St-Onge C."/>
            <person name="Giorgi J."/>
            <person name="Grigoriev I.V."/>
            <person name="Roux C."/>
            <person name="Martin F.M."/>
            <person name="Corradi N."/>
        </authorList>
    </citation>
    <scope>NUCLEOTIDE SEQUENCE [LARGE SCALE GENOMIC DNA]</scope>
    <source>
        <strain evidence="2 3">C2</strain>
    </source>
</reference>
<sequence length="71" mass="8227">MLPPPSSEYRSAEELFQSAQAFANSQGYALVKKRTRKDRHGELKNMSIRCDRGGVYINRMGLTEETRKRHK</sequence>
<dbReference type="GO" id="GO:0004491">
    <property type="term" value="F:methylmalonate-semialdehyde dehydrogenase (acylating, NAD) activity"/>
    <property type="evidence" value="ECO:0007669"/>
    <property type="project" value="InterPro"/>
</dbReference>
<accession>A0A2N1M6D1</accession>
<dbReference type="GO" id="GO:0005739">
    <property type="term" value="C:mitochondrion"/>
    <property type="evidence" value="ECO:0007669"/>
    <property type="project" value="TreeGrafter"/>
</dbReference>
<evidence type="ECO:0000313" key="3">
    <source>
        <dbReference type="Proteomes" id="UP000233469"/>
    </source>
</evidence>
<dbReference type="AlphaFoldDB" id="A0A2N1M6D1"/>
<reference evidence="2 3" key="1">
    <citation type="submission" date="2016-04" db="EMBL/GenBank/DDBJ databases">
        <title>Genome analyses suggest a sexual origin of heterokaryosis in a supposedly ancient asexual fungus.</title>
        <authorList>
            <person name="Ropars J."/>
            <person name="Sedzielewska K."/>
            <person name="Noel J."/>
            <person name="Charron P."/>
            <person name="Farinelli L."/>
            <person name="Marton T."/>
            <person name="Kruger M."/>
            <person name="Pelin A."/>
            <person name="Brachmann A."/>
            <person name="Corradi N."/>
        </authorList>
    </citation>
    <scope>NUCLEOTIDE SEQUENCE [LARGE SCALE GENOMIC DNA]</scope>
    <source>
        <strain evidence="2 3">C2</strain>
    </source>
</reference>
<feature type="non-terminal residue" evidence="2">
    <location>
        <position position="71"/>
    </location>
</feature>
<evidence type="ECO:0008006" key="4">
    <source>
        <dbReference type="Google" id="ProtNLM"/>
    </source>
</evidence>
<organism evidence="2 3">
    <name type="scientific">Rhizophagus irregularis</name>
    <dbReference type="NCBI Taxonomy" id="588596"/>
    <lineage>
        <taxon>Eukaryota</taxon>
        <taxon>Fungi</taxon>
        <taxon>Fungi incertae sedis</taxon>
        <taxon>Mucoromycota</taxon>
        <taxon>Glomeromycotina</taxon>
        <taxon>Glomeromycetes</taxon>
        <taxon>Glomerales</taxon>
        <taxon>Glomeraceae</taxon>
        <taxon>Rhizophagus</taxon>
    </lineage>
</organism>
<proteinExistence type="inferred from homology"/>
<dbReference type="EMBL" id="LLXL01004641">
    <property type="protein sequence ID" value="PKK57204.1"/>
    <property type="molecule type" value="Genomic_DNA"/>
</dbReference>
<dbReference type="Proteomes" id="UP000233469">
    <property type="component" value="Unassembled WGS sequence"/>
</dbReference>
<comment type="similarity">
    <text evidence="1">Belongs to the aldehyde dehydrogenase family.</text>
</comment>
<evidence type="ECO:0000313" key="2">
    <source>
        <dbReference type="EMBL" id="PKK57204.1"/>
    </source>
</evidence>
<comment type="caution">
    <text evidence="2">The sequence shown here is derived from an EMBL/GenBank/DDBJ whole genome shotgun (WGS) entry which is preliminary data.</text>
</comment>
<dbReference type="GO" id="GO:0006574">
    <property type="term" value="P:L-valine catabolic process"/>
    <property type="evidence" value="ECO:0007669"/>
    <property type="project" value="TreeGrafter"/>
</dbReference>
<dbReference type="PANTHER" id="PTHR43866:SF3">
    <property type="entry name" value="METHYLMALONATE-SEMIALDEHYDE DEHYDROGENASE [ACYLATING], MITOCHONDRIAL"/>
    <property type="match status" value="1"/>
</dbReference>
<dbReference type="VEuPathDB" id="FungiDB:FUN_004748"/>